<dbReference type="Pfam" id="PF01490">
    <property type="entry name" value="Aa_trans"/>
    <property type="match status" value="1"/>
</dbReference>
<dbReference type="Gene3D" id="3.30.70.330">
    <property type="match status" value="2"/>
</dbReference>
<feature type="transmembrane region" description="Helical" evidence="9">
    <location>
        <begin position="191"/>
        <end position="213"/>
    </location>
</feature>
<dbReference type="SMART" id="SM00360">
    <property type="entry name" value="RRM"/>
    <property type="match status" value="2"/>
</dbReference>
<evidence type="ECO:0000256" key="9">
    <source>
        <dbReference type="SAM" id="Phobius"/>
    </source>
</evidence>
<keyword evidence="5 9" id="KW-1133">Transmembrane helix</keyword>
<dbReference type="CDD" id="cd21546">
    <property type="entry name" value="SPOC_FPA-like"/>
    <property type="match status" value="1"/>
</dbReference>
<feature type="domain" description="RRM" evidence="10">
    <location>
        <begin position="458"/>
        <end position="530"/>
    </location>
</feature>
<dbReference type="GO" id="GO:0016020">
    <property type="term" value="C:membrane"/>
    <property type="evidence" value="ECO:0007669"/>
    <property type="project" value="UniProtKB-SubCell"/>
</dbReference>
<keyword evidence="3 9" id="KW-0812">Transmembrane</keyword>
<feature type="transmembrane region" description="Helical" evidence="9">
    <location>
        <begin position="168"/>
        <end position="185"/>
    </location>
</feature>
<dbReference type="Pfam" id="PF00076">
    <property type="entry name" value="RRM_1"/>
    <property type="match status" value="2"/>
</dbReference>
<dbReference type="Proteomes" id="UP001161247">
    <property type="component" value="Chromosome 1"/>
</dbReference>
<dbReference type="InterPro" id="IPR012677">
    <property type="entry name" value="Nucleotide-bd_a/b_plait_sf"/>
</dbReference>
<evidence type="ECO:0000313" key="11">
    <source>
        <dbReference type="EMBL" id="CAI9088989.1"/>
    </source>
</evidence>
<feature type="transmembrane region" description="Helical" evidence="9">
    <location>
        <begin position="129"/>
        <end position="147"/>
    </location>
</feature>
<evidence type="ECO:0000256" key="7">
    <source>
        <dbReference type="PROSITE-ProRule" id="PRU00176"/>
    </source>
</evidence>
<dbReference type="GO" id="GO:0006865">
    <property type="term" value="P:amino acid transport"/>
    <property type="evidence" value="ECO:0007669"/>
    <property type="project" value="UniProtKB-KW"/>
</dbReference>
<evidence type="ECO:0000259" key="10">
    <source>
        <dbReference type="PROSITE" id="PS50102"/>
    </source>
</evidence>
<feature type="region of interest" description="Disordered" evidence="8">
    <location>
        <begin position="838"/>
        <end position="862"/>
    </location>
</feature>
<keyword evidence="4" id="KW-0029">Amino-acid transport</keyword>
<dbReference type="InterPro" id="IPR013057">
    <property type="entry name" value="AA_transpt_TM"/>
</dbReference>
<feature type="domain" description="RRM" evidence="10">
    <location>
        <begin position="588"/>
        <end position="661"/>
    </location>
</feature>
<dbReference type="CDD" id="cd00590">
    <property type="entry name" value="RRM_SF"/>
    <property type="match status" value="2"/>
</dbReference>
<evidence type="ECO:0000313" key="12">
    <source>
        <dbReference type="Proteomes" id="UP001161247"/>
    </source>
</evidence>
<gene>
    <name evidence="11" type="ORF">OLC1_LOCUS1434</name>
</gene>
<dbReference type="GO" id="GO:0003723">
    <property type="term" value="F:RNA binding"/>
    <property type="evidence" value="ECO:0007669"/>
    <property type="project" value="UniProtKB-UniRule"/>
</dbReference>
<dbReference type="PANTHER" id="PTHR48017">
    <property type="entry name" value="OS05G0424000 PROTEIN-RELATED"/>
    <property type="match status" value="1"/>
</dbReference>
<keyword evidence="12" id="KW-1185">Reference proteome</keyword>
<accession>A0AAV1C2U7</accession>
<feature type="transmembrane region" description="Helical" evidence="9">
    <location>
        <begin position="318"/>
        <end position="339"/>
    </location>
</feature>
<protein>
    <submittedName>
        <fullName evidence="11">OLC1v1023466C1</fullName>
    </submittedName>
</protein>
<name>A0AAV1C2U7_OLDCO</name>
<keyword evidence="7" id="KW-0694">RNA-binding</keyword>
<reference evidence="11" key="1">
    <citation type="submission" date="2023-03" db="EMBL/GenBank/DDBJ databases">
        <authorList>
            <person name="Julca I."/>
        </authorList>
    </citation>
    <scope>NUCLEOTIDE SEQUENCE</scope>
</reference>
<dbReference type="PROSITE" id="PS50102">
    <property type="entry name" value="RRM"/>
    <property type="match status" value="2"/>
</dbReference>
<feature type="transmembrane region" description="Helical" evidence="9">
    <location>
        <begin position="279"/>
        <end position="298"/>
    </location>
</feature>
<dbReference type="InterPro" id="IPR012921">
    <property type="entry name" value="SPOC_C"/>
</dbReference>
<feature type="transmembrane region" description="Helical" evidence="9">
    <location>
        <begin position="65"/>
        <end position="86"/>
    </location>
</feature>
<feature type="transmembrane region" description="Helical" evidence="9">
    <location>
        <begin position="37"/>
        <end position="58"/>
    </location>
</feature>
<evidence type="ECO:0000256" key="8">
    <source>
        <dbReference type="SAM" id="MobiDB-lite"/>
    </source>
</evidence>
<evidence type="ECO:0000256" key="4">
    <source>
        <dbReference type="ARBA" id="ARBA00022970"/>
    </source>
</evidence>
<keyword evidence="6 9" id="KW-0472">Membrane</keyword>
<evidence type="ECO:0000256" key="3">
    <source>
        <dbReference type="ARBA" id="ARBA00022692"/>
    </source>
</evidence>
<feature type="compositionally biased region" description="Polar residues" evidence="8">
    <location>
        <begin position="848"/>
        <end position="857"/>
    </location>
</feature>
<dbReference type="InterPro" id="IPR000504">
    <property type="entry name" value="RRM_dom"/>
</dbReference>
<evidence type="ECO:0000256" key="5">
    <source>
        <dbReference type="ARBA" id="ARBA00022989"/>
    </source>
</evidence>
<proteinExistence type="predicted"/>
<feature type="region of interest" description="Disordered" evidence="8">
    <location>
        <begin position="535"/>
        <end position="563"/>
    </location>
</feature>
<dbReference type="FunFam" id="3.30.70.330:FF:000522">
    <property type="entry name" value="RNA recognition motif (RRM)-containing protein"/>
    <property type="match status" value="1"/>
</dbReference>
<comment type="subcellular location">
    <subcellularLocation>
        <location evidence="1">Membrane</location>
    </subcellularLocation>
</comment>
<organism evidence="11 12">
    <name type="scientific">Oldenlandia corymbosa var. corymbosa</name>
    <dbReference type="NCBI Taxonomy" id="529605"/>
    <lineage>
        <taxon>Eukaryota</taxon>
        <taxon>Viridiplantae</taxon>
        <taxon>Streptophyta</taxon>
        <taxon>Embryophyta</taxon>
        <taxon>Tracheophyta</taxon>
        <taxon>Spermatophyta</taxon>
        <taxon>Magnoliopsida</taxon>
        <taxon>eudicotyledons</taxon>
        <taxon>Gunneridae</taxon>
        <taxon>Pentapetalae</taxon>
        <taxon>asterids</taxon>
        <taxon>lamiids</taxon>
        <taxon>Gentianales</taxon>
        <taxon>Rubiaceae</taxon>
        <taxon>Rubioideae</taxon>
        <taxon>Spermacoceae</taxon>
        <taxon>Hedyotis-Oldenlandia complex</taxon>
        <taxon>Oldenlandia</taxon>
    </lineage>
</organism>
<evidence type="ECO:0000256" key="6">
    <source>
        <dbReference type="ARBA" id="ARBA00023136"/>
    </source>
</evidence>
<sequence length="1296" mass="143843">MVEVVEGKEELIAPLLTDAPQSSSGKSHKSLKRTGTVWTAIAHIITGVIGSGVLSLAWSVAQLGWIAGPMGIIIFGGIAILSSILLSDCYRYPDPEVGHIRNKTYSQAVNTYLGKKSMWVCETFVQESYYGYGIAYTITAAISMSAIQRSNCFHQEGHNAPCEFGDRFYMLLFGAVQILFSQIPNFHEMEWLSVIAAIMSFAYTFIGMGLGAAKVIGNGEIKGDIRGVPTRNTADKVWLTSQAVGDIAFATTYNIILLEIQDTLKSPPPQNQTMKKASISAILVTSFCFLCCGCFGYAAFGNQAPGNILTGFGFYEPYWLVDFANACIVLHLVGGYQVYSQPLFAAAEKWIAKKLPDSGVVNKNYTLKLPMLPAAELNGLRLCFRTTYVVSTTALAMLFPYFNQVLGVLGALNFWPLAIYFPVEMYLSGRGGRGRSRREYPSRFEEKIRERQSYPPSRHLWVGNLSRDIDEGSLAHLFARFGELESIAFLPGRTYAFVNYRIEDDAFAAIEELQGFTVAGNPLIIQFTKAEKSAPQHDDNYLERREENRSMVRGSPCSHRDSRVRHSSFDAAYSDKSKTQEENLEPSEVLWIGFPAHLKVDEFDLRRAFAPFGEIDKITVFPGRPYAFVRFRDVWAACHAKETLQGKLFGNPRVHLCFAKNESGTSHRERNLVNSSSPPYSGPYGHPSENLYLDRDFDATRDHRIIYPRFTTNLEPGDPDMMCFGRERDAWAGKNPASRQMFPEDFGQGVPRNILDSPSKERDLHYNEYSPPNFHHQRPFDDDPFDLPEDLSLFRGAKKLKTSTVNELPEWSDSRQKKHVPSRAYPGFQDDAYEPNIGFGSLSHKQAPDQSMKSTLTNEERDDHLSAPYDGFTTGSVPLSSFPEHKMLTPISHQSSVSKEWKWEGTIAKGGTPVCRARCFPVGQLMDMALPEVLNCTARTSLDMLSKHYYQAAGAWVVFFVPSTDPDIAFYNEFMNYLGEKQRAAVARLDEMNTLFLVPPSDFSEKVLKVPGKLSISGVVLRSEHPGSGYGSLNHHQAKKEAHFTSLQTNPATINPSSSMPALPDLERPGVRKTSDPGNSLNGVASASFLRPGVRDASGNFSNSPVDPRLVDALPRLKSMMGSQNSGSNTWNTALQSNNGVNLTEGYNPVPVSRMGGQLHLEKPPDFSSRPDVAALQPEELIKLASSLLGQQRHPGAAPSMGSDHWAQQNYVPHNQIAPESSLAQYGQMQHFPPQGQILPRVPTVPPREHQPGGSLVNQPLRLPEQMEGDTTEKRLQATLNLAATLLQQIQQGKGT</sequence>
<dbReference type="EMBL" id="OX459118">
    <property type="protein sequence ID" value="CAI9088989.1"/>
    <property type="molecule type" value="Genomic_DNA"/>
</dbReference>
<dbReference type="SUPFAM" id="SSF54928">
    <property type="entry name" value="RNA-binding domain, RBD"/>
    <property type="match status" value="2"/>
</dbReference>
<evidence type="ECO:0000256" key="1">
    <source>
        <dbReference type="ARBA" id="ARBA00004370"/>
    </source>
</evidence>
<dbReference type="Pfam" id="PF07744">
    <property type="entry name" value="SPOC"/>
    <property type="match status" value="1"/>
</dbReference>
<evidence type="ECO:0000256" key="2">
    <source>
        <dbReference type="ARBA" id="ARBA00022448"/>
    </source>
</evidence>
<feature type="compositionally biased region" description="Basic and acidic residues" evidence="8">
    <location>
        <begin position="535"/>
        <end position="550"/>
    </location>
</feature>
<keyword evidence="2" id="KW-0813">Transport</keyword>
<dbReference type="InterPro" id="IPR035979">
    <property type="entry name" value="RBD_domain_sf"/>
</dbReference>